<dbReference type="InterPro" id="IPR001841">
    <property type="entry name" value="Znf_RING"/>
</dbReference>
<evidence type="ECO:0000256" key="4">
    <source>
        <dbReference type="PROSITE-ProRule" id="PRU00175"/>
    </source>
</evidence>
<dbReference type="InterPro" id="IPR013083">
    <property type="entry name" value="Znf_RING/FYVE/PHD"/>
</dbReference>
<dbReference type="EMBL" id="CT868668">
    <property type="protein sequence ID" value="CAK92572.1"/>
    <property type="molecule type" value="Genomic_DNA"/>
</dbReference>
<evidence type="ECO:0000256" key="1">
    <source>
        <dbReference type="ARBA" id="ARBA00022723"/>
    </source>
</evidence>
<dbReference type="Pfam" id="PF00097">
    <property type="entry name" value="zf-C3HC4"/>
    <property type="match status" value="1"/>
</dbReference>
<evidence type="ECO:0000256" key="2">
    <source>
        <dbReference type="ARBA" id="ARBA00022771"/>
    </source>
</evidence>
<dbReference type="GeneID" id="5045754"/>
<dbReference type="GO" id="GO:0008270">
    <property type="term" value="F:zinc ion binding"/>
    <property type="evidence" value="ECO:0007669"/>
    <property type="project" value="UniProtKB-KW"/>
</dbReference>
<dbReference type="KEGG" id="ptm:GSPATT00025306001"/>
<feature type="domain" description="RING-type" evidence="5">
    <location>
        <begin position="12"/>
        <end position="51"/>
    </location>
</feature>
<dbReference type="OrthoDB" id="294268at2759"/>
<dbReference type="InParanoid" id="A0EBA5"/>
<dbReference type="PROSITE" id="PS50089">
    <property type="entry name" value="ZF_RING_2"/>
    <property type="match status" value="1"/>
</dbReference>
<dbReference type="SUPFAM" id="SSF57850">
    <property type="entry name" value="RING/U-box"/>
    <property type="match status" value="1"/>
</dbReference>
<dbReference type="PANTHER" id="PTHR12109">
    <property type="entry name" value="RING FINGER PROTEIN 141-RELATED"/>
    <property type="match status" value="1"/>
</dbReference>
<dbReference type="SMART" id="SM00184">
    <property type="entry name" value="RING"/>
    <property type="match status" value="1"/>
</dbReference>
<keyword evidence="2 4" id="KW-0863">Zinc-finger</keyword>
<evidence type="ECO:0000256" key="3">
    <source>
        <dbReference type="ARBA" id="ARBA00022833"/>
    </source>
</evidence>
<keyword evidence="7" id="KW-1185">Reference proteome</keyword>
<dbReference type="RefSeq" id="XP_001459969.1">
    <property type="nucleotide sequence ID" value="XM_001459932.1"/>
</dbReference>
<protein>
    <recommendedName>
        <fullName evidence="5">RING-type domain-containing protein</fullName>
    </recommendedName>
</protein>
<name>A0EBA5_PARTE</name>
<organism evidence="6 7">
    <name type="scientific">Paramecium tetraurelia</name>
    <dbReference type="NCBI Taxonomy" id="5888"/>
    <lineage>
        <taxon>Eukaryota</taxon>
        <taxon>Sar</taxon>
        <taxon>Alveolata</taxon>
        <taxon>Ciliophora</taxon>
        <taxon>Intramacronucleata</taxon>
        <taxon>Oligohymenophorea</taxon>
        <taxon>Peniculida</taxon>
        <taxon>Parameciidae</taxon>
        <taxon>Paramecium</taxon>
    </lineage>
</organism>
<dbReference type="STRING" id="5888.A0EBA5"/>
<sequence length="114" mass="13476">MNLNSAQPEMRCVICLNLMSNQVFMDQCNHSFCFECIRKWSEKSHQCPQCRTKYTSFHEKNVDSKMMQILFNHNSIKRFEASAIVNNQEDKRLMALADLDNTYYDLILQQIDSI</sequence>
<reference evidence="6 7" key="1">
    <citation type="journal article" date="2006" name="Nature">
        <title>Global trends of whole-genome duplications revealed by the ciliate Paramecium tetraurelia.</title>
        <authorList>
            <consortium name="Genoscope"/>
            <person name="Aury J.-M."/>
            <person name="Jaillon O."/>
            <person name="Duret L."/>
            <person name="Noel B."/>
            <person name="Jubin C."/>
            <person name="Porcel B.M."/>
            <person name="Segurens B."/>
            <person name="Daubin V."/>
            <person name="Anthouard V."/>
            <person name="Aiach N."/>
            <person name="Arnaiz O."/>
            <person name="Billaut A."/>
            <person name="Beisson J."/>
            <person name="Blanc I."/>
            <person name="Bouhouche K."/>
            <person name="Camara F."/>
            <person name="Duharcourt S."/>
            <person name="Guigo R."/>
            <person name="Gogendeau D."/>
            <person name="Katinka M."/>
            <person name="Keller A.-M."/>
            <person name="Kissmehl R."/>
            <person name="Klotz C."/>
            <person name="Koll F."/>
            <person name="Le Moue A."/>
            <person name="Lepere C."/>
            <person name="Malinsky S."/>
            <person name="Nowacki M."/>
            <person name="Nowak J.K."/>
            <person name="Plattner H."/>
            <person name="Poulain J."/>
            <person name="Ruiz F."/>
            <person name="Serrano V."/>
            <person name="Zagulski M."/>
            <person name="Dessen P."/>
            <person name="Betermier M."/>
            <person name="Weissenbach J."/>
            <person name="Scarpelli C."/>
            <person name="Schachter V."/>
            <person name="Sperling L."/>
            <person name="Meyer E."/>
            <person name="Cohen J."/>
            <person name="Wincker P."/>
        </authorList>
    </citation>
    <scope>NUCLEOTIDE SEQUENCE [LARGE SCALE GENOMIC DNA]</scope>
    <source>
        <strain evidence="6 7">Stock d4-2</strain>
    </source>
</reference>
<keyword evidence="1" id="KW-0479">Metal-binding</keyword>
<dbReference type="InterPro" id="IPR018957">
    <property type="entry name" value="Znf_C3HC4_RING-type"/>
</dbReference>
<evidence type="ECO:0000313" key="7">
    <source>
        <dbReference type="Proteomes" id="UP000000600"/>
    </source>
</evidence>
<dbReference type="PROSITE" id="PS00518">
    <property type="entry name" value="ZF_RING_1"/>
    <property type="match status" value="1"/>
</dbReference>
<dbReference type="InterPro" id="IPR047126">
    <property type="entry name" value="RNF141-like"/>
</dbReference>
<dbReference type="Proteomes" id="UP000000600">
    <property type="component" value="Unassembled WGS sequence"/>
</dbReference>
<dbReference type="AlphaFoldDB" id="A0EBA5"/>
<proteinExistence type="predicted"/>
<accession>A0EBA5</accession>
<dbReference type="InterPro" id="IPR017907">
    <property type="entry name" value="Znf_RING_CS"/>
</dbReference>
<evidence type="ECO:0000313" key="6">
    <source>
        <dbReference type="EMBL" id="CAK92572.1"/>
    </source>
</evidence>
<dbReference type="HOGENOM" id="CLU_2228393_0_0_1"/>
<gene>
    <name evidence="6" type="ORF">GSPATT00025306001</name>
</gene>
<dbReference type="OMA" id="EMRCVIC"/>
<keyword evidence="3" id="KW-0862">Zinc</keyword>
<evidence type="ECO:0000259" key="5">
    <source>
        <dbReference type="PROSITE" id="PS50089"/>
    </source>
</evidence>
<dbReference type="Gene3D" id="3.30.40.10">
    <property type="entry name" value="Zinc/RING finger domain, C3HC4 (zinc finger)"/>
    <property type="match status" value="1"/>
</dbReference>